<name>W0I5N4_9EURY</name>
<dbReference type="GeneID" id="24907159"/>
<evidence type="ECO:0000313" key="2">
    <source>
        <dbReference type="Proteomes" id="UP000019027"/>
    </source>
</evidence>
<dbReference type="HOGENOM" id="CLU_1140622_0_0_2"/>
<reference evidence="1 2" key="1">
    <citation type="journal article" date="2014" name="Int. J. Syst. Evol. Microbiol.">
        <title>Thermococcus paralvinellae sp. nov. and Thermococcus cleftensis sp. nov. of hyperthermophilic heterotrophs from deep-sea hydrothermal vents.</title>
        <authorList>
            <person name="Hensley S.A."/>
            <person name="Jung J.H."/>
            <person name="Park C.S."/>
            <person name="Holden J.F."/>
        </authorList>
    </citation>
    <scope>NUCLEOTIDE SEQUENCE [LARGE SCALE GENOMIC DNA]</scope>
    <source>
        <strain evidence="1 2">ES1</strain>
    </source>
</reference>
<keyword evidence="2" id="KW-1185">Reference proteome</keyword>
<dbReference type="AlphaFoldDB" id="W0I5N4"/>
<gene>
    <name evidence="1" type="ORF">TES1_0314</name>
</gene>
<dbReference type="Proteomes" id="UP000019027">
    <property type="component" value="Chromosome"/>
</dbReference>
<dbReference type="EMBL" id="CP006965">
    <property type="protein sequence ID" value="AHF79708.1"/>
    <property type="molecule type" value="Genomic_DNA"/>
</dbReference>
<protein>
    <submittedName>
        <fullName evidence="1">Uncharacterized protein</fullName>
    </submittedName>
</protein>
<evidence type="ECO:0000313" key="1">
    <source>
        <dbReference type="EMBL" id="AHF79708.1"/>
    </source>
</evidence>
<dbReference type="STRING" id="582419.TES1_0314"/>
<accession>W0I5N4</accession>
<sequence length="243" mass="28901">MKRLLILIFLLTLLSFSFVYKARKAPKAECNAETVLASIENVTKYEYIIHGETWWGPMGTMPYFIYGYLNCGPYDYYKQSISWRQHSWTVIEVIKDGDKIYVYKYSHDPYKDSSSKEVFNVSEYREYLTHPLQFVKQALSSWNITKAEWKDGYCIITAEKDSEGKYTHTKRTLIIRVRDKLPAEILYEKRTWGTSPHICDADSWNKEKIKVFYRCFAPEEEPSVLSEEIYRKFKEIFSKEKEN</sequence>
<proteinExistence type="predicted"/>
<dbReference type="OrthoDB" id="374002at2157"/>
<organism evidence="1 2">
    <name type="scientific">Thermococcus paralvinellae</name>
    <dbReference type="NCBI Taxonomy" id="582419"/>
    <lineage>
        <taxon>Archaea</taxon>
        <taxon>Methanobacteriati</taxon>
        <taxon>Methanobacteriota</taxon>
        <taxon>Thermococci</taxon>
        <taxon>Thermococcales</taxon>
        <taxon>Thermococcaceae</taxon>
        <taxon>Thermococcus</taxon>
    </lineage>
</organism>
<dbReference type="RefSeq" id="WP_042679629.1">
    <property type="nucleotide sequence ID" value="NZ_CP006965.1"/>
</dbReference>
<dbReference type="KEGG" id="ths:TES1_0314"/>